<evidence type="ECO:0000313" key="1">
    <source>
        <dbReference type="EMBL" id="KAA6330817.1"/>
    </source>
</evidence>
<protein>
    <submittedName>
        <fullName evidence="1">Uncharacterized protein</fullName>
    </submittedName>
</protein>
<organism evidence="1">
    <name type="scientific">termite gut metagenome</name>
    <dbReference type="NCBI Taxonomy" id="433724"/>
    <lineage>
        <taxon>unclassified sequences</taxon>
        <taxon>metagenomes</taxon>
        <taxon>organismal metagenomes</taxon>
    </lineage>
</organism>
<dbReference type="EMBL" id="SNRY01001454">
    <property type="protein sequence ID" value="KAA6330817.1"/>
    <property type="molecule type" value="Genomic_DNA"/>
</dbReference>
<accession>A0A5J4R9S2</accession>
<gene>
    <name evidence="1" type="ORF">EZS27_020521</name>
</gene>
<dbReference type="AlphaFoldDB" id="A0A5J4R9S2"/>
<sequence>MYYLMAGWYKYCKAVIEAILANTRVKISVTSLREGVAKILEGVQKVHFQNIIILVIS</sequence>
<proteinExistence type="predicted"/>
<comment type="caution">
    <text evidence="1">The sequence shown here is derived from an EMBL/GenBank/DDBJ whole genome shotgun (WGS) entry which is preliminary data.</text>
</comment>
<reference evidence="1" key="1">
    <citation type="submission" date="2019-03" db="EMBL/GenBank/DDBJ databases">
        <title>Single cell metagenomics reveals metabolic interactions within the superorganism composed of flagellate Streblomastix strix and complex community of Bacteroidetes bacteria on its surface.</title>
        <authorList>
            <person name="Treitli S.C."/>
            <person name="Kolisko M."/>
            <person name="Husnik F."/>
            <person name="Keeling P."/>
            <person name="Hampl V."/>
        </authorList>
    </citation>
    <scope>NUCLEOTIDE SEQUENCE</scope>
    <source>
        <strain evidence="1">STM</strain>
    </source>
</reference>
<name>A0A5J4R9S2_9ZZZZ</name>